<protein>
    <submittedName>
        <fullName evidence="1">HEAT repeat domain-containing protein</fullName>
    </submittedName>
</protein>
<proteinExistence type="predicted"/>
<dbReference type="Pfam" id="PF13646">
    <property type="entry name" value="HEAT_2"/>
    <property type="match status" value="1"/>
</dbReference>
<evidence type="ECO:0000313" key="1">
    <source>
        <dbReference type="EMBL" id="HEC06814.1"/>
    </source>
</evidence>
<comment type="caution">
    <text evidence="1">The sequence shown here is derived from an EMBL/GenBank/DDBJ whole genome shotgun (WGS) entry which is preliminary data.</text>
</comment>
<reference evidence="1" key="1">
    <citation type="journal article" date="2020" name="mSystems">
        <title>Genome- and Community-Level Interaction Insights into Carbon Utilization and Element Cycling Functions of Hydrothermarchaeota in Hydrothermal Sediment.</title>
        <authorList>
            <person name="Zhou Z."/>
            <person name="Liu Y."/>
            <person name="Xu W."/>
            <person name="Pan J."/>
            <person name="Luo Z.H."/>
            <person name="Li M."/>
        </authorList>
    </citation>
    <scope>NUCLEOTIDE SEQUENCE [LARGE SCALE GENOMIC DNA]</scope>
    <source>
        <strain evidence="1">HyVt-458</strain>
    </source>
</reference>
<dbReference type="Gene3D" id="3.40.30.10">
    <property type="entry name" value="Glutaredoxin"/>
    <property type="match status" value="1"/>
</dbReference>
<dbReference type="InterPro" id="IPR036249">
    <property type="entry name" value="Thioredoxin-like_sf"/>
</dbReference>
<dbReference type="InterPro" id="IPR011989">
    <property type="entry name" value="ARM-like"/>
</dbReference>
<dbReference type="AlphaFoldDB" id="A0A831WD76"/>
<dbReference type="EMBL" id="DRLF01000287">
    <property type="protein sequence ID" value="HEC06814.1"/>
    <property type="molecule type" value="Genomic_DNA"/>
</dbReference>
<accession>A0A831WD76</accession>
<gene>
    <name evidence="1" type="ORF">ENJ12_08180</name>
</gene>
<sequence>MSTPVHNPADALLLIAPGCPHCQSVLHALSDLVKSGDIGRLEVVNIAVHPETAQEAGTRSVPWMRIGNYELNGSYSTGELKSWAEKAATGAPVGEYIRELLEQQQLDQAIAYIKEHPDSLPQLLDMMQDEEGSLSVKFGLGAIFEALSGSDLLKALVPELGKLATHDKANLRGDAAYYLGLSGAPEAARWLKPLLDDPQDDVREIAAEALDTLGQPT</sequence>
<dbReference type="SUPFAM" id="SSF52833">
    <property type="entry name" value="Thioredoxin-like"/>
    <property type="match status" value="1"/>
</dbReference>
<dbReference type="Gene3D" id="1.25.10.10">
    <property type="entry name" value="Leucine-rich Repeat Variant"/>
    <property type="match status" value="1"/>
</dbReference>
<organism evidence="1">
    <name type="scientific">Thiolapillus brandeum</name>
    <dbReference type="NCBI Taxonomy" id="1076588"/>
    <lineage>
        <taxon>Bacteria</taxon>
        <taxon>Pseudomonadati</taxon>
        <taxon>Pseudomonadota</taxon>
        <taxon>Gammaproteobacteria</taxon>
        <taxon>Chromatiales</taxon>
        <taxon>Sedimenticolaceae</taxon>
        <taxon>Thiolapillus</taxon>
    </lineage>
</organism>
<dbReference type="Proteomes" id="UP000886339">
    <property type="component" value="Unassembled WGS sequence"/>
</dbReference>
<dbReference type="SUPFAM" id="SSF48371">
    <property type="entry name" value="ARM repeat"/>
    <property type="match status" value="1"/>
</dbReference>
<dbReference type="InterPro" id="IPR016024">
    <property type="entry name" value="ARM-type_fold"/>
</dbReference>
<name>A0A831WD76_9GAMM</name>